<proteinExistence type="predicted"/>
<protein>
    <submittedName>
        <fullName evidence="1">Uncharacterized protein</fullName>
    </submittedName>
</protein>
<sequence>MGVKDPSTSGALTFQQLSKAVKILDKFDTQAKYFRPEQIPAWYRNLMTNEVIINN</sequence>
<reference evidence="1" key="1">
    <citation type="journal article" date="2015" name="Front. Microbiol.">
        <title>Combining genomic sequencing methods to explore viral diversity and reveal potential virus-host interactions.</title>
        <authorList>
            <person name="Chow C.E."/>
            <person name="Winget D.M."/>
            <person name="White R.A.III."/>
            <person name="Hallam S.J."/>
            <person name="Suttle C.A."/>
        </authorList>
    </citation>
    <scope>NUCLEOTIDE SEQUENCE</scope>
    <source>
        <strain evidence="1">H4084972</strain>
    </source>
</reference>
<accession>A0A0F7L457</accession>
<organism evidence="1">
    <name type="scientific">uncultured marine virus</name>
    <dbReference type="NCBI Taxonomy" id="186617"/>
    <lineage>
        <taxon>Viruses</taxon>
        <taxon>environmental samples</taxon>
    </lineage>
</organism>
<dbReference type="EMBL" id="KR029592">
    <property type="protein sequence ID" value="AKH47354.1"/>
    <property type="molecule type" value="Genomic_DNA"/>
</dbReference>
<reference evidence="1" key="2">
    <citation type="submission" date="2015-03" db="EMBL/GenBank/DDBJ databases">
        <authorList>
            <person name="Chow C.-E.T."/>
            <person name="Winget D.M."/>
            <person name="White R.A.III."/>
            <person name="Hallam S.J."/>
            <person name="Suttle C.A."/>
        </authorList>
    </citation>
    <scope>NUCLEOTIDE SEQUENCE</scope>
    <source>
        <strain evidence="1">H4084972</strain>
    </source>
</reference>
<name>A0A0F7L457_9VIRU</name>
<evidence type="ECO:0000313" key="1">
    <source>
        <dbReference type="EMBL" id="AKH47354.1"/>
    </source>
</evidence>